<organism evidence="2 3">
    <name type="scientific">Ambispora gerdemannii</name>
    <dbReference type="NCBI Taxonomy" id="144530"/>
    <lineage>
        <taxon>Eukaryota</taxon>
        <taxon>Fungi</taxon>
        <taxon>Fungi incertae sedis</taxon>
        <taxon>Mucoromycota</taxon>
        <taxon>Glomeromycotina</taxon>
        <taxon>Glomeromycetes</taxon>
        <taxon>Archaeosporales</taxon>
        <taxon>Ambisporaceae</taxon>
        <taxon>Ambispora</taxon>
    </lineage>
</organism>
<gene>
    <name evidence="2" type="ORF">AGERDE_LOCUS5420</name>
</gene>
<dbReference type="Gene3D" id="1.25.40.10">
    <property type="entry name" value="Tetratricopeptide repeat domain"/>
    <property type="match status" value="1"/>
</dbReference>
<dbReference type="OrthoDB" id="272077at2759"/>
<dbReference type="SUPFAM" id="SSF81901">
    <property type="entry name" value="HCP-like"/>
    <property type="match status" value="1"/>
</dbReference>
<sequence length="209" mass="24738">MSMFTFFKVLKKGFNNFDISHHLTPLISQNDEFNDDVFFKYLNDNAITANDFIFLCWYWHLMYNNFKSLDYNFIVRNVERAAHLEPTNIFAQFYIAQCTLHGTGTSENSERAFELAKKFSETGNYLCQYLLACYFYKNVKRDNYVKAFVLIQSAALNGHIYAQMDLALWYELGIGTVKDSHKAIYWHVKKHQEDNQLDSLNCIFRQNKF</sequence>
<name>A0A9N9ABY8_9GLOM</name>
<evidence type="ECO:0000313" key="3">
    <source>
        <dbReference type="Proteomes" id="UP000789831"/>
    </source>
</evidence>
<reference evidence="2" key="1">
    <citation type="submission" date="2021-06" db="EMBL/GenBank/DDBJ databases">
        <authorList>
            <person name="Kallberg Y."/>
            <person name="Tangrot J."/>
            <person name="Rosling A."/>
        </authorList>
    </citation>
    <scope>NUCLEOTIDE SEQUENCE</scope>
    <source>
        <strain evidence="2">MT106</strain>
    </source>
</reference>
<dbReference type="InterPro" id="IPR006597">
    <property type="entry name" value="Sel1-like"/>
</dbReference>
<dbReference type="Pfam" id="PF08238">
    <property type="entry name" value="Sel1"/>
    <property type="match status" value="3"/>
</dbReference>
<dbReference type="AlphaFoldDB" id="A0A9N9ABY8"/>
<evidence type="ECO:0000313" key="2">
    <source>
        <dbReference type="EMBL" id="CAG8524755.1"/>
    </source>
</evidence>
<keyword evidence="3" id="KW-1185">Reference proteome</keyword>
<dbReference type="InterPro" id="IPR050767">
    <property type="entry name" value="Sel1_AlgK"/>
</dbReference>
<dbReference type="SMART" id="SM00671">
    <property type="entry name" value="SEL1"/>
    <property type="match status" value="3"/>
</dbReference>
<proteinExistence type="inferred from homology"/>
<dbReference type="Proteomes" id="UP000789831">
    <property type="component" value="Unassembled WGS sequence"/>
</dbReference>
<accession>A0A9N9ABY8</accession>
<dbReference type="PANTHER" id="PTHR11102">
    <property type="entry name" value="SEL-1-LIKE PROTEIN"/>
    <property type="match status" value="1"/>
</dbReference>
<dbReference type="InterPro" id="IPR011990">
    <property type="entry name" value="TPR-like_helical_dom_sf"/>
</dbReference>
<dbReference type="PANTHER" id="PTHR11102:SF160">
    <property type="entry name" value="ERAD-ASSOCIATED E3 UBIQUITIN-PROTEIN LIGASE COMPONENT HRD3"/>
    <property type="match status" value="1"/>
</dbReference>
<comment type="caution">
    <text evidence="2">The sequence shown here is derived from an EMBL/GenBank/DDBJ whole genome shotgun (WGS) entry which is preliminary data.</text>
</comment>
<protein>
    <submittedName>
        <fullName evidence="2">4177_t:CDS:1</fullName>
    </submittedName>
</protein>
<evidence type="ECO:0000256" key="1">
    <source>
        <dbReference type="ARBA" id="ARBA00038101"/>
    </source>
</evidence>
<comment type="similarity">
    <text evidence="1">Belongs to the sel-1 family.</text>
</comment>
<dbReference type="EMBL" id="CAJVPL010000727">
    <property type="protein sequence ID" value="CAG8524755.1"/>
    <property type="molecule type" value="Genomic_DNA"/>
</dbReference>